<comment type="subcellular location">
    <subcellularLocation>
        <location evidence="1 7">Cell membrane</location>
        <topology evidence="1 7">Multi-pass membrane protein</topology>
    </subcellularLocation>
</comment>
<dbReference type="Proteomes" id="UP000094869">
    <property type="component" value="Unassembled WGS sequence"/>
</dbReference>
<evidence type="ECO:0000313" key="13">
    <source>
        <dbReference type="Proteomes" id="UP000094271"/>
    </source>
</evidence>
<evidence type="ECO:0000256" key="1">
    <source>
        <dbReference type="ARBA" id="ARBA00004651"/>
    </source>
</evidence>
<dbReference type="InterPro" id="IPR035906">
    <property type="entry name" value="MetI-like_sf"/>
</dbReference>
<keyword evidence="10" id="KW-0547">Nucleotide-binding</keyword>
<dbReference type="PROSITE" id="PS50928">
    <property type="entry name" value="ABC_TM1"/>
    <property type="match status" value="1"/>
</dbReference>
<keyword evidence="5 7" id="KW-1133">Transmembrane helix</keyword>
<dbReference type="GO" id="GO:0005886">
    <property type="term" value="C:plasma membrane"/>
    <property type="evidence" value="ECO:0007669"/>
    <property type="project" value="UniProtKB-SubCell"/>
</dbReference>
<dbReference type="Proteomes" id="UP000094067">
    <property type="component" value="Unassembled WGS sequence"/>
</dbReference>
<dbReference type="InterPro" id="IPR000515">
    <property type="entry name" value="MetI-like"/>
</dbReference>
<dbReference type="EMBL" id="MCGH01000005">
    <property type="protein sequence ID" value="ODM01785.1"/>
    <property type="molecule type" value="Genomic_DNA"/>
</dbReference>
<dbReference type="Gene3D" id="1.10.3720.10">
    <property type="entry name" value="MetI-like"/>
    <property type="match status" value="1"/>
</dbReference>
<keyword evidence="4 7" id="KW-0812">Transmembrane</keyword>
<accession>A0A1E3U6C6</accession>
<reference evidence="10 13" key="3">
    <citation type="submission" date="2016-08" db="EMBL/GenBank/DDBJ databases">
        <authorList>
            <person name="Seilhamer J.J."/>
        </authorList>
    </citation>
    <scope>NUCLEOTIDE SEQUENCE [LARGE SCALE GENOMIC DNA]</scope>
    <source>
        <strain evidence="10 13">NML150140-1</strain>
    </source>
</reference>
<evidence type="ECO:0000313" key="14">
    <source>
        <dbReference type="Proteomes" id="UP000094869"/>
    </source>
</evidence>
<dbReference type="Proteomes" id="UP000094271">
    <property type="component" value="Unassembled WGS sequence"/>
</dbReference>
<feature type="transmembrane region" description="Helical" evidence="7">
    <location>
        <begin position="183"/>
        <end position="205"/>
    </location>
</feature>
<keyword evidence="3" id="KW-1003">Cell membrane</keyword>
<sequence length="277" mass="31176">MKKKKRIPKIIVSVILLAGAVICLVPFYWLVRSSFMKIEQIFRMPPEWIPDPFTLENYKQAFTLLPFGQYFLNTIIIVAAVMAGTLLTSSICAYGFSRIEWKGRNLVFSLILSSMMLPYAATLIPTFIGWSKVGAINTYLPLTIPAWFGGGAFNIFLLKQFFQGIPRELDESAVMDGAGHFTIYSRIILPLVKPALVVVALFTFMNTWNDFLAPLIYINDDNKFTLALGLQLFTSQYTAQWHLLMAAATVILIPVVIVFLFGQKYFIEGITMTGLKG</sequence>
<feature type="transmembrane region" description="Helical" evidence="7">
    <location>
        <begin position="241"/>
        <end position="262"/>
    </location>
</feature>
<feature type="transmembrane region" description="Helical" evidence="7">
    <location>
        <begin position="142"/>
        <end position="162"/>
    </location>
</feature>
<feature type="transmembrane region" description="Helical" evidence="7">
    <location>
        <begin position="106"/>
        <end position="130"/>
    </location>
</feature>
<dbReference type="Pfam" id="PF00528">
    <property type="entry name" value="BPD_transp_1"/>
    <property type="match status" value="1"/>
</dbReference>
<organism evidence="10 13">
    <name type="scientific">Eisenbergiella tayi</name>
    <dbReference type="NCBI Taxonomy" id="1432052"/>
    <lineage>
        <taxon>Bacteria</taxon>
        <taxon>Bacillati</taxon>
        <taxon>Bacillota</taxon>
        <taxon>Clostridia</taxon>
        <taxon>Lachnospirales</taxon>
        <taxon>Lachnospiraceae</taxon>
        <taxon>Eisenbergiella</taxon>
    </lineage>
</organism>
<reference evidence="9 12" key="1">
    <citation type="submission" date="2016-07" db="EMBL/GenBank/DDBJ databases">
        <title>Characterization of isolates of Eisenbergiella tayi derived from blood cultures, using whole genome sequencing.</title>
        <authorList>
            <person name="Burdz T."/>
            <person name="Wiebe D."/>
            <person name="Huynh C."/>
            <person name="Bernard K."/>
        </authorList>
    </citation>
    <scope>NUCLEOTIDE SEQUENCE [LARGE SCALE GENOMIC DNA]</scope>
    <source>
        <strain evidence="9 12">NML 110608</strain>
    </source>
</reference>
<dbReference type="EMBL" id="MEHA01000046">
    <property type="protein sequence ID" value="ODR38385.1"/>
    <property type="molecule type" value="Genomic_DNA"/>
</dbReference>
<proteinExistence type="inferred from homology"/>
<evidence type="ECO:0000256" key="4">
    <source>
        <dbReference type="ARBA" id="ARBA00022692"/>
    </source>
</evidence>
<dbReference type="RefSeq" id="WP_009254161.1">
    <property type="nucleotide sequence ID" value="NZ_CABMHK010000050.1"/>
</dbReference>
<evidence type="ECO:0000256" key="2">
    <source>
        <dbReference type="ARBA" id="ARBA00022448"/>
    </source>
</evidence>
<evidence type="ECO:0000313" key="10">
    <source>
        <dbReference type="EMBL" id="ODR38385.1"/>
    </source>
</evidence>
<keyword evidence="14" id="KW-1185">Reference proteome</keyword>
<evidence type="ECO:0000256" key="7">
    <source>
        <dbReference type="RuleBase" id="RU363032"/>
    </source>
</evidence>
<dbReference type="AlphaFoldDB" id="A0A1E3U6C6"/>
<keyword evidence="2 7" id="KW-0813">Transport</keyword>
<dbReference type="GO" id="GO:0005524">
    <property type="term" value="F:ATP binding"/>
    <property type="evidence" value="ECO:0007669"/>
    <property type="project" value="UniProtKB-KW"/>
</dbReference>
<name>A0A1E3U6C6_9FIRM</name>
<feature type="transmembrane region" description="Helical" evidence="7">
    <location>
        <begin position="70"/>
        <end position="94"/>
    </location>
</feature>
<keyword evidence="6 7" id="KW-0472">Membrane</keyword>
<dbReference type="PANTHER" id="PTHR43744:SF8">
    <property type="entry name" value="SN-GLYCEROL-3-PHOSPHATE TRANSPORT SYSTEM PERMEASE PROTEIN UGPE"/>
    <property type="match status" value="1"/>
</dbReference>
<evidence type="ECO:0000313" key="12">
    <source>
        <dbReference type="Proteomes" id="UP000094067"/>
    </source>
</evidence>
<dbReference type="CDD" id="cd06261">
    <property type="entry name" value="TM_PBP2"/>
    <property type="match status" value="1"/>
</dbReference>
<reference evidence="11 14" key="2">
    <citation type="submission" date="2016-08" db="EMBL/GenBank/DDBJ databases">
        <title>Characterization of Isolates of Eisenbergiella tayi Derived from Blood Cultures, Using Whole Genome Sequencing.</title>
        <authorList>
            <person name="Bernier A.-M."/>
            <person name="Burdz T."/>
            <person name="Wiebe D."/>
            <person name="Bernard K."/>
        </authorList>
    </citation>
    <scope>NUCLEOTIDE SEQUENCE [LARGE SCALE GENOMIC DNA]</scope>
    <source>
        <strain evidence="11 14">NML120146</strain>
    </source>
</reference>
<dbReference type="SUPFAM" id="SSF161098">
    <property type="entry name" value="MetI-like"/>
    <property type="match status" value="1"/>
</dbReference>
<feature type="domain" description="ABC transmembrane type-1" evidence="8">
    <location>
        <begin position="71"/>
        <end position="262"/>
    </location>
</feature>
<dbReference type="GO" id="GO:0055085">
    <property type="term" value="P:transmembrane transport"/>
    <property type="evidence" value="ECO:0007669"/>
    <property type="project" value="InterPro"/>
</dbReference>
<keyword evidence="10" id="KW-0067">ATP-binding</keyword>
<protein>
    <submittedName>
        <fullName evidence="9">L-arabinose transport system permease protein AraQ</fullName>
    </submittedName>
    <submittedName>
        <fullName evidence="10">Sugar ABC transporter ATP-binding protein</fullName>
    </submittedName>
</protein>
<evidence type="ECO:0000256" key="3">
    <source>
        <dbReference type="ARBA" id="ARBA00022475"/>
    </source>
</evidence>
<feature type="transmembrane region" description="Helical" evidence="7">
    <location>
        <begin position="12"/>
        <end position="31"/>
    </location>
</feature>
<evidence type="ECO:0000313" key="11">
    <source>
        <dbReference type="EMBL" id="ODR52652.1"/>
    </source>
</evidence>
<dbReference type="PANTHER" id="PTHR43744">
    <property type="entry name" value="ABC TRANSPORTER PERMEASE PROTEIN MG189-RELATED-RELATED"/>
    <property type="match status" value="1"/>
</dbReference>
<dbReference type="EMBL" id="MEHD01000029">
    <property type="protein sequence ID" value="ODR52652.1"/>
    <property type="molecule type" value="Genomic_DNA"/>
</dbReference>
<evidence type="ECO:0000313" key="9">
    <source>
        <dbReference type="EMBL" id="ODM01785.1"/>
    </source>
</evidence>
<evidence type="ECO:0000256" key="5">
    <source>
        <dbReference type="ARBA" id="ARBA00022989"/>
    </source>
</evidence>
<evidence type="ECO:0000256" key="6">
    <source>
        <dbReference type="ARBA" id="ARBA00023136"/>
    </source>
</evidence>
<evidence type="ECO:0000259" key="8">
    <source>
        <dbReference type="PROSITE" id="PS50928"/>
    </source>
</evidence>
<dbReference type="OrthoDB" id="9787837at2"/>
<comment type="similarity">
    <text evidence="7">Belongs to the binding-protein-dependent transport system permease family.</text>
</comment>
<gene>
    <name evidence="9" type="primary">araQ_115</name>
    <name evidence="10" type="ORF">BEI59_34060</name>
    <name evidence="9" type="ORF">BEI61_05777</name>
    <name evidence="11" type="ORF">BEI63_19715</name>
</gene>
<dbReference type="PATRIC" id="fig|1432052.4.peg.6402"/>
<comment type="caution">
    <text evidence="10">The sequence shown here is derived from an EMBL/GenBank/DDBJ whole genome shotgun (WGS) entry which is preliminary data.</text>
</comment>